<keyword evidence="2" id="KW-0812">Transmembrane</keyword>
<accession>A0A067QK65</accession>
<reference evidence="3 4" key="1">
    <citation type="journal article" date="2014" name="Nat. Commun.">
        <title>Molecular traces of alternative social organization in a termite genome.</title>
        <authorList>
            <person name="Terrapon N."/>
            <person name="Li C."/>
            <person name="Robertson H.M."/>
            <person name="Ji L."/>
            <person name="Meng X."/>
            <person name="Booth W."/>
            <person name="Chen Z."/>
            <person name="Childers C.P."/>
            <person name="Glastad K.M."/>
            <person name="Gokhale K."/>
            <person name="Gowin J."/>
            <person name="Gronenberg W."/>
            <person name="Hermansen R.A."/>
            <person name="Hu H."/>
            <person name="Hunt B.G."/>
            <person name="Huylmans A.K."/>
            <person name="Khalil S.M."/>
            <person name="Mitchell R.D."/>
            <person name="Munoz-Torres M.C."/>
            <person name="Mustard J.A."/>
            <person name="Pan H."/>
            <person name="Reese J.T."/>
            <person name="Scharf M.E."/>
            <person name="Sun F."/>
            <person name="Vogel H."/>
            <person name="Xiao J."/>
            <person name="Yang W."/>
            <person name="Yang Z."/>
            <person name="Yang Z."/>
            <person name="Zhou J."/>
            <person name="Zhu J."/>
            <person name="Brent C.S."/>
            <person name="Elsik C.G."/>
            <person name="Goodisman M.A."/>
            <person name="Liberles D.A."/>
            <person name="Roe R.M."/>
            <person name="Vargo E.L."/>
            <person name="Vilcinskas A."/>
            <person name="Wang J."/>
            <person name="Bornberg-Bauer E."/>
            <person name="Korb J."/>
            <person name="Zhang G."/>
            <person name="Liebig J."/>
        </authorList>
    </citation>
    <scope>NUCLEOTIDE SEQUENCE [LARGE SCALE GENOMIC DNA]</scope>
    <source>
        <tissue evidence="3">Whole organism</tissue>
    </source>
</reference>
<feature type="compositionally biased region" description="Basic and acidic residues" evidence="1">
    <location>
        <begin position="158"/>
        <end position="187"/>
    </location>
</feature>
<protein>
    <submittedName>
        <fullName evidence="3">Uncharacterized protein</fullName>
    </submittedName>
</protein>
<feature type="transmembrane region" description="Helical" evidence="2">
    <location>
        <begin position="49"/>
        <end position="68"/>
    </location>
</feature>
<name>A0A067QK65_ZOONE</name>
<keyword evidence="2" id="KW-1133">Transmembrane helix</keyword>
<organism evidence="3 4">
    <name type="scientific">Zootermopsis nevadensis</name>
    <name type="common">Dampwood termite</name>
    <dbReference type="NCBI Taxonomy" id="136037"/>
    <lineage>
        <taxon>Eukaryota</taxon>
        <taxon>Metazoa</taxon>
        <taxon>Ecdysozoa</taxon>
        <taxon>Arthropoda</taxon>
        <taxon>Hexapoda</taxon>
        <taxon>Insecta</taxon>
        <taxon>Pterygota</taxon>
        <taxon>Neoptera</taxon>
        <taxon>Polyneoptera</taxon>
        <taxon>Dictyoptera</taxon>
        <taxon>Blattodea</taxon>
        <taxon>Blattoidea</taxon>
        <taxon>Termitoidae</taxon>
        <taxon>Termopsidae</taxon>
        <taxon>Zootermopsis</taxon>
    </lineage>
</organism>
<dbReference type="InParanoid" id="A0A067QK65"/>
<gene>
    <name evidence="3" type="ORF">L798_00983</name>
</gene>
<dbReference type="Proteomes" id="UP000027135">
    <property type="component" value="Unassembled WGS sequence"/>
</dbReference>
<dbReference type="EMBL" id="KK853253">
    <property type="protein sequence ID" value="KDR09302.1"/>
    <property type="molecule type" value="Genomic_DNA"/>
</dbReference>
<evidence type="ECO:0000256" key="2">
    <source>
        <dbReference type="SAM" id="Phobius"/>
    </source>
</evidence>
<evidence type="ECO:0000256" key="1">
    <source>
        <dbReference type="SAM" id="MobiDB-lite"/>
    </source>
</evidence>
<dbReference type="AlphaFoldDB" id="A0A067QK65"/>
<sequence length="194" mass="22475">MHTCTHFLPCLLIRLFQRPQPNLIFQEMLSWVQQVLHLINDISKDLGEANFFAIAIFVIILLVILINLRHIRQQFQTMVDILTGGVPPLQAKAIQGTSLEVETIRRNRLTSIHIGHRRANQGIEERQGMEMKPIKEDKGEIKEVKKHKEGEIKAMKKDKEGEIKAMKKDKEGEIKAMKKDKEGEIKAMKKKHRK</sequence>
<feature type="region of interest" description="Disordered" evidence="1">
    <location>
        <begin position="158"/>
        <end position="194"/>
    </location>
</feature>
<evidence type="ECO:0000313" key="3">
    <source>
        <dbReference type="EMBL" id="KDR09302.1"/>
    </source>
</evidence>
<keyword evidence="4" id="KW-1185">Reference proteome</keyword>
<keyword evidence="2" id="KW-0472">Membrane</keyword>
<evidence type="ECO:0000313" key="4">
    <source>
        <dbReference type="Proteomes" id="UP000027135"/>
    </source>
</evidence>
<proteinExistence type="predicted"/>